<keyword evidence="3" id="KW-1185">Reference proteome</keyword>
<accession>A0A238Z8S4</accession>
<evidence type="ECO:0000256" key="1">
    <source>
        <dbReference type="SAM" id="SignalP"/>
    </source>
</evidence>
<keyword evidence="1" id="KW-0732">Signal</keyword>
<name>A0A238Z8S4_9FLAO</name>
<dbReference type="Proteomes" id="UP000198379">
    <property type="component" value="Unassembled WGS sequence"/>
</dbReference>
<sequence length="112" mass="12907">MKMTLTLLLLCFCTSLFAQNSDSKKDEGSTFAPFAWYTEQEERKEAFLKDYFKSNLEDFGILPKVTSETEEEVVAPKMPIYPVPKSRLSPMPIIPSDTVIKQYLKVYPVKEE</sequence>
<feature type="chain" id="PRO_5013099570" evidence="1">
    <location>
        <begin position="19"/>
        <end position="112"/>
    </location>
</feature>
<gene>
    <name evidence="2" type="ORF">SAMN06265376_10332</name>
</gene>
<proteinExistence type="predicted"/>
<feature type="signal peptide" evidence="1">
    <location>
        <begin position="1"/>
        <end position="18"/>
    </location>
</feature>
<dbReference type="RefSeq" id="WP_143337096.1">
    <property type="nucleotide sequence ID" value="NZ_BMEP01000001.1"/>
</dbReference>
<dbReference type="AlphaFoldDB" id="A0A238Z8S4"/>
<evidence type="ECO:0000313" key="3">
    <source>
        <dbReference type="Proteomes" id="UP000198379"/>
    </source>
</evidence>
<protein>
    <submittedName>
        <fullName evidence="2">Uncharacterized protein</fullName>
    </submittedName>
</protein>
<organism evidence="2 3">
    <name type="scientific">Dokdonia pacifica</name>
    <dbReference type="NCBI Taxonomy" id="1627892"/>
    <lineage>
        <taxon>Bacteria</taxon>
        <taxon>Pseudomonadati</taxon>
        <taxon>Bacteroidota</taxon>
        <taxon>Flavobacteriia</taxon>
        <taxon>Flavobacteriales</taxon>
        <taxon>Flavobacteriaceae</taxon>
        <taxon>Dokdonia</taxon>
    </lineage>
</organism>
<evidence type="ECO:0000313" key="2">
    <source>
        <dbReference type="EMBL" id="SNR79670.1"/>
    </source>
</evidence>
<reference evidence="2 3" key="1">
    <citation type="submission" date="2017-06" db="EMBL/GenBank/DDBJ databases">
        <authorList>
            <person name="Kim H.J."/>
            <person name="Triplett B.A."/>
        </authorList>
    </citation>
    <scope>NUCLEOTIDE SEQUENCE [LARGE SCALE GENOMIC DNA]</scope>
    <source>
        <strain evidence="2 3">DSM 25597</strain>
    </source>
</reference>
<dbReference type="EMBL" id="FZNY01000003">
    <property type="protein sequence ID" value="SNR79670.1"/>
    <property type="molecule type" value="Genomic_DNA"/>
</dbReference>